<feature type="compositionally biased region" description="Basic and acidic residues" evidence="1">
    <location>
        <begin position="397"/>
        <end position="416"/>
    </location>
</feature>
<reference evidence="2" key="1">
    <citation type="submission" date="2022-05" db="EMBL/GenBank/DDBJ databases">
        <title>A multi-omics perspective on studying reproductive biology in Daphnia sinensis.</title>
        <authorList>
            <person name="Jia J."/>
        </authorList>
    </citation>
    <scope>NUCLEOTIDE SEQUENCE</scope>
    <source>
        <strain evidence="2">WSL</strain>
    </source>
</reference>
<dbReference type="Proteomes" id="UP000820818">
    <property type="component" value="Unassembled WGS sequence"/>
</dbReference>
<name>A0AAD5PKS7_9CRUS</name>
<proteinExistence type="predicted"/>
<feature type="region of interest" description="Disordered" evidence="1">
    <location>
        <begin position="331"/>
        <end position="368"/>
    </location>
</feature>
<evidence type="ECO:0000256" key="1">
    <source>
        <dbReference type="SAM" id="MobiDB-lite"/>
    </source>
</evidence>
<feature type="compositionally biased region" description="Pro residues" evidence="1">
    <location>
        <begin position="180"/>
        <end position="191"/>
    </location>
</feature>
<comment type="caution">
    <text evidence="2">The sequence shown here is derived from an EMBL/GenBank/DDBJ whole genome shotgun (WGS) entry which is preliminary data.</text>
</comment>
<dbReference type="Pfam" id="PF19071">
    <property type="entry name" value="DUF5767"/>
    <property type="match status" value="1"/>
</dbReference>
<dbReference type="AlphaFoldDB" id="A0AAD5PKS7"/>
<evidence type="ECO:0000313" key="2">
    <source>
        <dbReference type="EMBL" id="KAI9549647.1"/>
    </source>
</evidence>
<organism evidence="2 3">
    <name type="scientific">Daphnia sinensis</name>
    <dbReference type="NCBI Taxonomy" id="1820382"/>
    <lineage>
        <taxon>Eukaryota</taxon>
        <taxon>Metazoa</taxon>
        <taxon>Ecdysozoa</taxon>
        <taxon>Arthropoda</taxon>
        <taxon>Crustacea</taxon>
        <taxon>Branchiopoda</taxon>
        <taxon>Diplostraca</taxon>
        <taxon>Cladocera</taxon>
        <taxon>Anomopoda</taxon>
        <taxon>Daphniidae</taxon>
        <taxon>Daphnia</taxon>
        <taxon>Daphnia similis group</taxon>
    </lineage>
</organism>
<accession>A0AAD5PKS7</accession>
<feature type="region of interest" description="Disordered" evidence="1">
    <location>
        <begin position="397"/>
        <end position="428"/>
    </location>
</feature>
<protein>
    <submittedName>
        <fullName evidence="2">Uncharacterized protein</fullName>
    </submittedName>
</protein>
<feature type="region of interest" description="Disordered" evidence="1">
    <location>
        <begin position="159"/>
        <end position="196"/>
    </location>
</feature>
<feature type="region of interest" description="Disordered" evidence="1">
    <location>
        <begin position="1"/>
        <end position="36"/>
    </location>
</feature>
<dbReference type="InterPro" id="IPR043910">
    <property type="entry name" value="DUF5767"/>
</dbReference>
<evidence type="ECO:0000313" key="3">
    <source>
        <dbReference type="Proteomes" id="UP000820818"/>
    </source>
</evidence>
<gene>
    <name evidence="2" type="ORF">GHT06_003833</name>
</gene>
<dbReference type="EMBL" id="WJBH02000290">
    <property type="protein sequence ID" value="KAI9549647.1"/>
    <property type="molecule type" value="Genomic_DNA"/>
</dbReference>
<sequence>MNVRPTSPEVRRAINANTDEDTRSPPASPPPIFRVHGDAMSQIGFDDSASQVGMHSRLPEIGGPDPDRPPVVRAASPDSLLLNAMRNEHSPDRSVVSHAPSERPPRDLSNFPPPTQNRYQMVDYSGHVTAPLVDSRPRVNVGGYTLEAVGRIHTVCQHAGPERHGPRAPNTVPQYSQPDYAPPRPPSPPGVSPQELRAEKEKLLAELHLKRTKGYDVPTHLDMNSSLEDLKSQTALIRRLENHKRTIALLRYFMVLACTGVEKATMRFVSEVYMDGWAETVAANQNDYDEVLGRIADTMDLASTIPPHVELVTMLAVSAVMFHMSKKSQKALQDMMQAEAKKQAPPPQPQQQQHQQRPRQPPAGPTHTQLTEEQLRIHNLITGGQSAAPSEFMFAQDRHRDHEERDEREIDRESNFSDRSMGRTRKRAKIQVDADDIVRLFD</sequence>
<feature type="region of interest" description="Disordered" evidence="1">
    <location>
        <begin position="88"/>
        <end position="114"/>
    </location>
</feature>
<keyword evidence="3" id="KW-1185">Reference proteome</keyword>